<comment type="similarity">
    <text evidence="1 4">Belongs to the 1-acyl-sn-glycerol-3-phosphate acyltransferase family.</text>
</comment>
<evidence type="ECO:0000313" key="6">
    <source>
        <dbReference type="EMBL" id="MCR1898062.1"/>
    </source>
</evidence>
<evidence type="ECO:0000259" key="5">
    <source>
        <dbReference type="SMART" id="SM00563"/>
    </source>
</evidence>
<keyword evidence="4" id="KW-0443">Lipid metabolism</keyword>
<dbReference type="InterPro" id="IPR002123">
    <property type="entry name" value="Plipid/glycerol_acylTrfase"/>
</dbReference>
<dbReference type="EMBL" id="JANKAS010000002">
    <property type="protein sequence ID" value="MCR1898062.1"/>
    <property type="molecule type" value="Genomic_DNA"/>
</dbReference>
<reference evidence="6" key="1">
    <citation type="submission" date="2022-07" db="EMBL/GenBank/DDBJ databases">
        <title>Enhanced cultured diversity of the mouse gut microbiota enables custom-made synthetic communities.</title>
        <authorList>
            <person name="Afrizal A."/>
        </authorList>
    </citation>
    <scope>NUCLEOTIDE SEQUENCE</scope>
    <source>
        <strain evidence="6">DSM 28593</strain>
    </source>
</reference>
<dbReference type="SMART" id="SM00563">
    <property type="entry name" value="PlsC"/>
    <property type="match status" value="1"/>
</dbReference>
<dbReference type="Pfam" id="PF01553">
    <property type="entry name" value="Acyltransferase"/>
    <property type="match status" value="1"/>
</dbReference>
<protein>
    <recommendedName>
        <fullName evidence="4">1-acyl-sn-glycerol-3-phosphate acyltransferase</fullName>
        <ecNumber evidence="4">2.3.1.51</ecNumber>
    </recommendedName>
</protein>
<sequence>MLYRIVKSAIKPFLKLFYKIEVKGLENIPQDGGCIVCSNHYHWLDPIMVACFTNRQVHYMAKKELFKNKFLNNFLKRIGAFPVNRGAADISAIKNALRIVKENKVLGIFPEGTRVKSKDQLPAEPGIAMIGIKGKATIVPIGISGNYTFRSSVTMNVGQPISLEKYYGKKSSIKEFESISEEIMVEVRNLIDTI</sequence>
<keyword evidence="3 4" id="KW-0012">Acyltransferase</keyword>
<comment type="domain">
    <text evidence="4">The HXXXXD motif is essential for acyltransferase activity and may constitute the binding site for the phosphate moiety of the glycerol-3-phosphate.</text>
</comment>
<dbReference type="EC" id="2.3.1.51" evidence="4"/>
<dbReference type="GO" id="GO:0006654">
    <property type="term" value="P:phosphatidic acid biosynthetic process"/>
    <property type="evidence" value="ECO:0007669"/>
    <property type="project" value="TreeGrafter"/>
</dbReference>
<dbReference type="Proteomes" id="UP001205748">
    <property type="component" value="Unassembled WGS sequence"/>
</dbReference>
<dbReference type="InterPro" id="IPR004552">
    <property type="entry name" value="AGP_acyltrans"/>
</dbReference>
<keyword evidence="4" id="KW-0444">Lipid biosynthesis</keyword>
<dbReference type="PANTHER" id="PTHR10434">
    <property type="entry name" value="1-ACYL-SN-GLYCEROL-3-PHOSPHATE ACYLTRANSFERASE"/>
    <property type="match status" value="1"/>
</dbReference>
<evidence type="ECO:0000313" key="7">
    <source>
        <dbReference type="Proteomes" id="UP001205748"/>
    </source>
</evidence>
<proteinExistence type="inferred from homology"/>
<accession>A0AAE3HCW3</accession>
<comment type="caution">
    <text evidence="6">The sequence shown here is derived from an EMBL/GenBank/DDBJ whole genome shotgun (WGS) entry which is preliminary data.</text>
</comment>
<dbReference type="RefSeq" id="WP_257529524.1">
    <property type="nucleotide sequence ID" value="NZ_JANKAS010000002.1"/>
</dbReference>
<dbReference type="PANTHER" id="PTHR10434:SF40">
    <property type="entry name" value="1-ACYL-SN-GLYCEROL-3-PHOSPHATE ACYLTRANSFERASE"/>
    <property type="match status" value="1"/>
</dbReference>
<keyword evidence="4" id="KW-1208">Phospholipid metabolism</keyword>
<gene>
    <name evidence="6" type="ORF">NSA47_03535</name>
</gene>
<organism evidence="6 7">
    <name type="scientific">Irregularibacter muris</name>
    <dbReference type="NCBI Taxonomy" id="1796619"/>
    <lineage>
        <taxon>Bacteria</taxon>
        <taxon>Bacillati</taxon>
        <taxon>Bacillota</taxon>
        <taxon>Clostridia</taxon>
        <taxon>Eubacteriales</taxon>
        <taxon>Eubacteriaceae</taxon>
        <taxon>Irregularibacter</taxon>
    </lineage>
</organism>
<comment type="catalytic activity">
    <reaction evidence="4">
        <text>a 1-acyl-sn-glycero-3-phosphate + an acyl-CoA = a 1,2-diacyl-sn-glycero-3-phosphate + CoA</text>
        <dbReference type="Rhea" id="RHEA:19709"/>
        <dbReference type="ChEBI" id="CHEBI:57287"/>
        <dbReference type="ChEBI" id="CHEBI:57970"/>
        <dbReference type="ChEBI" id="CHEBI:58342"/>
        <dbReference type="ChEBI" id="CHEBI:58608"/>
        <dbReference type="EC" id="2.3.1.51"/>
    </reaction>
</comment>
<keyword evidence="7" id="KW-1185">Reference proteome</keyword>
<dbReference type="GO" id="GO:0003841">
    <property type="term" value="F:1-acylglycerol-3-phosphate O-acyltransferase activity"/>
    <property type="evidence" value="ECO:0007669"/>
    <property type="project" value="UniProtKB-UniRule"/>
</dbReference>
<keyword evidence="4" id="KW-0594">Phospholipid biosynthesis</keyword>
<dbReference type="CDD" id="cd07989">
    <property type="entry name" value="LPLAT_AGPAT-like"/>
    <property type="match status" value="1"/>
</dbReference>
<keyword evidence="2 4" id="KW-0808">Transferase</keyword>
<dbReference type="SUPFAM" id="SSF69593">
    <property type="entry name" value="Glycerol-3-phosphate (1)-acyltransferase"/>
    <property type="match status" value="1"/>
</dbReference>
<feature type="domain" description="Phospholipid/glycerol acyltransferase" evidence="5">
    <location>
        <begin position="34"/>
        <end position="146"/>
    </location>
</feature>
<evidence type="ECO:0000256" key="3">
    <source>
        <dbReference type="ARBA" id="ARBA00023315"/>
    </source>
</evidence>
<evidence type="ECO:0000256" key="1">
    <source>
        <dbReference type="ARBA" id="ARBA00008655"/>
    </source>
</evidence>
<dbReference type="NCBIfam" id="TIGR00530">
    <property type="entry name" value="AGP_acyltrn"/>
    <property type="match status" value="1"/>
</dbReference>
<dbReference type="GO" id="GO:0016020">
    <property type="term" value="C:membrane"/>
    <property type="evidence" value="ECO:0007669"/>
    <property type="project" value="InterPro"/>
</dbReference>
<name>A0AAE3HCW3_9FIRM</name>
<evidence type="ECO:0000256" key="4">
    <source>
        <dbReference type="RuleBase" id="RU361267"/>
    </source>
</evidence>
<dbReference type="AlphaFoldDB" id="A0AAE3HCW3"/>
<evidence type="ECO:0000256" key="2">
    <source>
        <dbReference type="ARBA" id="ARBA00022679"/>
    </source>
</evidence>